<keyword evidence="9" id="KW-1185">Reference proteome</keyword>
<name>A0AAN6MQY9_9PEZI</name>
<sequence>MPQGTGQAGAQPAREDGQQGGSSIFRTIIQGVAMYMAMQFILKQFTGGAKTTTTTRDASGNTVRVAAPGAIPPYNERPSHLDEGASYNHIPQLLAPIWPENTAVDIIVTVSPSLSLTPLKEYTQDAIVFHETQFRIGNWSDTRTAEGTIYIPTPVQHNGTLWGHFYVGLSGALLDPTEQGFDPASAYYFVYPLTQYIPKKKERKTRNLLGDAPDAAEEPAEEEEHSGPIIANYYHPNMSLSFIPNSGNIPFPQAPPAVRQFLRLEATGARDGSGQNSWYYPILFVNTFWQLKSHMTLLNDTVKSMPIRIDLNNLADWKFKTMSSIDMSGKESARQAAYGNALPGGGDGSEIEMVKEIFIDTNPILLAITVVVSIAHMILETLAFGSDIAHYRKKKDNVGISVRSILANVFMQTVIFLYLMDQSQNTSWMILGGQAVGIVIELWKITTVVNVRVRPAAPGSLLPYQISFEDKHKLSETEEKTKEYDEIAFKYMYMAGIPLLLAYAAYSLVYETHKSWYSYIIATLVGSVYAYGFLMMVPSLYINYRLKSVAHMPAKAMMYKFLNTFIDDLFAFTIKMPFLHRLATLRDDVIFFIYLYQRWAYKVDYTRVNEFGQGGDDDDEPAKKEDADKEMEKEEEKKEKTKALPAAMSSGAVRTSQKASTGSASGAFDHNDFGSASGSASNENGTTNSGTEFHTVGTLLAAIATCLSDALRILMFADKRQWGPDEFEQTRVLEESLDEAKKDFQEMAPLVHGQFYYENDRTPESLLELNTLLRKHQFLAQNFRDWARQGGPINPVWTRDTAHLRADLHRAQCRAARRIFSAEQEGSRCLGAFQVYRQLKRRRLGGSEGGGEGGRLPWQGQHLEALVPYCNAVGRFQRLRDSPDAAFICNFCEGYIVWSDLARIPSERSPLPPTAVTGYPHWQARGLSSETGEDKTVVFAPLAIANHLPPEYGAWQAALVCPFCEEDTYVDEGEDSGELRYVQDDGGFPDLEAFREHLEWYHTALPVPPISSLASALPAAASNCSVM</sequence>
<evidence type="ECO:0000313" key="9">
    <source>
        <dbReference type="Proteomes" id="UP001303889"/>
    </source>
</evidence>
<dbReference type="Proteomes" id="UP001303889">
    <property type="component" value="Unassembled WGS sequence"/>
</dbReference>
<reference evidence="8" key="1">
    <citation type="journal article" date="2023" name="Mol. Phylogenet. Evol.">
        <title>Genome-scale phylogeny and comparative genomics of the fungal order Sordariales.</title>
        <authorList>
            <person name="Hensen N."/>
            <person name="Bonometti L."/>
            <person name="Westerberg I."/>
            <person name="Brannstrom I.O."/>
            <person name="Guillou S."/>
            <person name="Cros-Aarteil S."/>
            <person name="Calhoun S."/>
            <person name="Haridas S."/>
            <person name="Kuo A."/>
            <person name="Mondo S."/>
            <person name="Pangilinan J."/>
            <person name="Riley R."/>
            <person name="LaButti K."/>
            <person name="Andreopoulos B."/>
            <person name="Lipzen A."/>
            <person name="Chen C."/>
            <person name="Yan M."/>
            <person name="Daum C."/>
            <person name="Ng V."/>
            <person name="Clum A."/>
            <person name="Steindorff A."/>
            <person name="Ohm R.A."/>
            <person name="Martin F."/>
            <person name="Silar P."/>
            <person name="Natvig D.O."/>
            <person name="Lalanne C."/>
            <person name="Gautier V."/>
            <person name="Ament-Velasquez S.L."/>
            <person name="Kruys A."/>
            <person name="Hutchinson M.I."/>
            <person name="Powell A.J."/>
            <person name="Barry K."/>
            <person name="Miller A.N."/>
            <person name="Grigoriev I.V."/>
            <person name="Debuchy R."/>
            <person name="Gladieux P."/>
            <person name="Hiltunen Thoren M."/>
            <person name="Johannesson H."/>
        </authorList>
    </citation>
    <scope>NUCLEOTIDE SEQUENCE</scope>
    <source>
        <strain evidence="8">CBS 103.79</strain>
    </source>
</reference>
<comment type="subcellular location">
    <subcellularLocation>
        <location evidence="1">Membrane</location>
        <topology evidence="1">Multi-pass membrane protein</topology>
    </subcellularLocation>
</comment>
<evidence type="ECO:0000256" key="5">
    <source>
        <dbReference type="ARBA" id="ARBA00023136"/>
    </source>
</evidence>
<evidence type="ECO:0000256" key="1">
    <source>
        <dbReference type="ARBA" id="ARBA00004141"/>
    </source>
</evidence>
<dbReference type="GO" id="GO:0016020">
    <property type="term" value="C:membrane"/>
    <property type="evidence" value="ECO:0007669"/>
    <property type="project" value="UniProtKB-SubCell"/>
</dbReference>
<feature type="compositionally biased region" description="Basic and acidic residues" evidence="6">
    <location>
        <begin position="621"/>
        <end position="642"/>
    </location>
</feature>
<evidence type="ECO:0000256" key="6">
    <source>
        <dbReference type="SAM" id="MobiDB-lite"/>
    </source>
</evidence>
<keyword evidence="4 7" id="KW-1133">Transmembrane helix</keyword>
<dbReference type="PANTHER" id="PTHR21347:SF0">
    <property type="entry name" value="LIPID SCRAMBLASE CLPTM1L"/>
    <property type="match status" value="1"/>
</dbReference>
<evidence type="ECO:0000313" key="8">
    <source>
        <dbReference type="EMBL" id="KAK3905422.1"/>
    </source>
</evidence>
<accession>A0AAN6MQY9</accession>
<feature type="transmembrane region" description="Helical" evidence="7">
    <location>
        <begin position="364"/>
        <end position="386"/>
    </location>
</feature>
<feature type="transmembrane region" description="Helical" evidence="7">
    <location>
        <begin position="491"/>
        <end position="510"/>
    </location>
</feature>
<dbReference type="EMBL" id="MU855359">
    <property type="protein sequence ID" value="KAK3905422.1"/>
    <property type="molecule type" value="Genomic_DNA"/>
</dbReference>
<gene>
    <name evidence="8" type="ORF">C8A05DRAFT_41640</name>
</gene>
<protein>
    <submittedName>
        <fullName evidence="8">Cleft lip and palate transmembrane protein 1-domain-containing protein</fullName>
    </submittedName>
</protein>
<dbReference type="InterPro" id="IPR008429">
    <property type="entry name" value="CLPTM1"/>
</dbReference>
<keyword evidence="3 7" id="KW-0812">Transmembrane</keyword>
<dbReference type="AlphaFoldDB" id="A0AAN6MQY9"/>
<feature type="compositionally biased region" description="Polar residues" evidence="6">
    <location>
        <begin position="652"/>
        <end position="664"/>
    </location>
</feature>
<reference evidence="8" key="2">
    <citation type="submission" date="2023-05" db="EMBL/GenBank/DDBJ databases">
        <authorList>
            <consortium name="Lawrence Berkeley National Laboratory"/>
            <person name="Steindorff A."/>
            <person name="Hensen N."/>
            <person name="Bonometti L."/>
            <person name="Westerberg I."/>
            <person name="Brannstrom I.O."/>
            <person name="Guillou S."/>
            <person name="Cros-Aarteil S."/>
            <person name="Calhoun S."/>
            <person name="Haridas S."/>
            <person name="Kuo A."/>
            <person name="Mondo S."/>
            <person name="Pangilinan J."/>
            <person name="Riley R."/>
            <person name="Labutti K."/>
            <person name="Andreopoulos B."/>
            <person name="Lipzen A."/>
            <person name="Chen C."/>
            <person name="Yanf M."/>
            <person name="Daum C."/>
            <person name="Ng V."/>
            <person name="Clum A."/>
            <person name="Ohm R."/>
            <person name="Martin F."/>
            <person name="Silar P."/>
            <person name="Natvig D."/>
            <person name="Lalanne C."/>
            <person name="Gautier V."/>
            <person name="Ament-Velasquez S.L."/>
            <person name="Kruys A."/>
            <person name="Hutchinson M.I."/>
            <person name="Powell A.J."/>
            <person name="Barry K."/>
            <person name="Miller A.N."/>
            <person name="Grigoriev I.V."/>
            <person name="Debuchy R."/>
            <person name="Gladieux P."/>
            <person name="Thoren M.H."/>
            <person name="Johannesson H."/>
        </authorList>
    </citation>
    <scope>NUCLEOTIDE SEQUENCE</scope>
    <source>
        <strain evidence="8">CBS 103.79</strain>
    </source>
</reference>
<feature type="transmembrane region" description="Helical" evidence="7">
    <location>
        <begin position="516"/>
        <end position="542"/>
    </location>
</feature>
<dbReference type="PANTHER" id="PTHR21347">
    <property type="entry name" value="CLEFT LIP AND PALATE ASSOCIATED TRANSMEMBRANE PROTEIN-RELATED"/>
    <property type="match status" value="1"/>
</dbReference>
<evidence type="ECO:0000256" key="2">
    <source>
        <dbReference type="ARBA" id="ARBA00009310"/>
    </source>
</evidence>
<comment type="caution">
    <text evidence="8">The sequence shown here is derived from an EMBL/GenBank/DDBJ whole genome shotgun (WGS) entry which is preliminary data.</text>
</comment>
<feature type="transmembrane region" description="Helical" evidence="7">
    <location>
        <begin position="398"/>
        <end position="420"/>
    </location>
</feature>
<evidence type="ECO:0000256" key="7">
    <source>
        <dbReference type="SAM" id="Phobius"/>
    </source>
</evidence>
<evidence type="ECO:0000256" key="4">
    <source>
        <dbReference type="ARBA" id="ARBA00022989"/>
    </source>
</evidence>
<dbReference type="Pfam" id="PF05602">
    <property type="entry name" value="CLPTM1"/>
    <property type="match status" value="1"/>
</dbReference>
<keyword evidence="5 7" id="KW-0472">Membrane</keyword>
<proteinExistence type="inferred from homology"/>
<dbReference type="GO" id="GO:0012505">
    <property type="term" value="C:endomembrane system"/>
    <property type="evidence" value="ECO:0007669"/>
    <property type="project" value="TreeGrafter"/>
</dbReference>
<evidence type="ECO:0000256" key="3">
    <source>
        <dbReference type="ARBA" id="ARBA00022692"/>
    </source>
</evidence>
<organism evidence="8 9">
    <name type="scientific">Staphylotrichum tortipilum</name>
    <dbReference type="NCBI Taxonomy" id="2831512"/>
    <lineage>
        <taxon>Eukaryota</taxon>
        <taxon>Fungi</taxon>
        <taxon>Dikarya</taxon>
        <taxon>Ascomycota</taxon>
        <taxon>Pezizomycotina</taxon>
        <taxon>Sordariomycetes</taxon>
        <taxon>Sordariomycetidae</taxon>
        <taxon>Sordariales</taxon>
        <taxon>Chaetomiaceae</taxon>
        <taxon>Staphylotrichum</taxon>
    </lineage>
</organism>
<feature type="region of interest" description="Disordered" evidence="6">
    <location>
        <begin position="612"/>
        <end position="667"/>
    </location>
</feature>
<feature type="region of interest" description="Disordered" evidence="6">
    <location>
        <begin position="1"/>
        <end position="21"/>
    </location>
</feature>
<comment type="similarity">
    <text evidence="2">Belongs to the CLPTM1 family.</text>
</comment>